<accession>A0ABU2ZSL1</accession>
<dbReference type="PANTHER" id="PTHR42739:SF1">
    <property type="entry name" value="MALATE SYNTHASE G"/>
    <property type="match status" value="1"/>
</dbReference>
<dbReference type="Gene3D" id="2.170.170.11">
    <property type="entry name" value="Malate synthase G - maily-beta sub-domain"/>
    <property type="match status" value="1"/>
</dbReference>
<evidence type="ECO:0000259" key="1">
    <source>
        <dbReference type="Pfam" id="PF20658"/>
    </source>
</evidence>
<gene>
    <name evidence="2" type="ORF">RM552_12250</name>
</gene>
<dbReference type="EMBL" id="JAVRHX010000003">
    <property type="protein sequence ID" value="MDT0595620.1"/>
    <property type="molecule type" value="Genomic_DNA"/>
</dbReference>
<dbReference type="InterPro" id="IPR006253">
    <property type="entry name" value="Malate_synthG"/>
</dbReference>
<keyword evidence="3" id="KW-1185">Reference proteome</keyword>
<comment type="caution">
    <text evidence="2">The sequence shown here is derived from an EMBL/GenBank/DDBJ whole genome shotgun (WGS) entry which is preliminary data.</text>
</comment>
<dbReference type="InterPro" id="IPR048357">
    <property type="entry name" value="MSG_insertion"/>
</dbReference>
<proteinExistence type="predicted"/>
<dbReference type="RefSeq" id="WP_311369140.1">
    <property type="nucleotide sequence ID" value="NZ_JAVRHX010000003.1"/>
</dbReference>
<dbReference type="Proteomes" id="UP001253545">
    <property type="component" value="Unassembled WGS sequence"/>
</dbReference>
<feature type="domain" description="Malate synthase G alpha-beta insertion" evidence="1">
    <location>
        <begin position="46"/>
        <end position="106"/>
    </location>
</feature>
<reference evidence="2 3" key="1">
    <citation type="submission" date="2023-09" db="EMBL/GenBank/DDBJ databases">
        <authorList>
            <person name="Rey-Velasco X."/>
        </authorList>
    </citation>
    <scope>NUCLEOTIDE SEQUENCE [LARGE SCALE GENOMIC DNA]</scope>
    <source>
        <strain evidence="2 3">P117</strain>
    </source>
</reference>
<dbReference type="SUPFAM" id="SSF51645">
    <property type="entry name" value="Malate synthase G"/>
    <property type="match status" value="1"/>
</dbReference>
<organism evidence="2 3">
    <name type="scientific">Glaciecola petra</name>
    <dbReference type="NCBI Taxonomy" id="3075602"/>
    <lineage>
        <taxon>Bacteria</taxon>
        <taxon>Pseudomonadati</taxon>
        <taxon>Pseudomonadota</taxon>
        <taxon>Gammaproteobacteria</taxon>
        <taxon>Alteromonadales</taxon>
        <taxon>Alteromonadaceae</taxon>
        <taxon>Glaciecola</taxon>
    </lineage>
</organism>
<dbReference type="Pfam" id="PF20658">
    <property type="entry name" value="MSG_insertion"/>
    <property type="match status" value="1"/>
</dbReference>
<evidence type="ECO:0000313" key="3">
    <source>
        <dbReference type="Proteomes" id="UP001253545"/>
    </source>
</evidence>
<name>A0ABU2ZSL1_9ALTE</name>
<protein>
    <submittedName>
        <fullName evidence="2">Malate synthase</fullName>
    </submittedName>
</protein>
<dbReference type="PANTHER" id="PTHR42739">
    <property type="entry name" value="MALATE SYNTHASE G"/>
    <property type="match status" value="1"/>
</dbReference>
<dbReference type="InterPro" id="IPR011076">
    <property type="entry name" value="Malate_synth_sf"/>
</dbReference>
<sequence>MNMPALKVATIQSQELNFTSTHVLAMADEKWHSAFDIFENQSAVFQMLDARFPLQQRSHKEVKQYLVYYRHIMAFFDDGSHCGFEHPRQFVAFNGSKESPCSILLQEDNLHVELIFNRDTRREIQTLAGISDVQIEFPCTREFTTPDGNDYKV</sequence>
<evidence type="ECO:0000313" key="2">
    <source>
        <dbReference type="EMBL" id="MDT0595620.1"/>
    </source>
</evidence>